<evidence type="ECO:0000256" key="6">
    <source>
        <dbReference type="ARBA" id="ARBA00023125"/>
    </source>
</evidence>
<dbReference type="SUPFAM" id="SSF56349">
    <property type="entry name" value="DNA breaking-rejoining enzymes"/>
    <property type="match status" value="1"/>
</dbReference>
<dbReference type="InterPro" id="IPR013762">
    <property type="entry name" value="Integrase-like_cat_sf"/>
</dbReference>
<feature type="domain" description="Tyr recombinase" evidence="10">
    <location>
        <begin position="130"/>
        <end position="311"/>
    </location>
</feature>
<keyword evidence="6 9" id="KW-0238">DNA-binding</keyword>
<evidence type="ECO:0000259" key="10">
    <source>
        <dbReference type="PROSITE" id="PS51898"/>
    </source>
</evidence>
<evidence type="ECO:0000313" key="12">
    <source>
        <dbReference type="EMBL" id="GIU66816.1"/>
    </source>
</evidence>
<dbReference type="Pfam" id="PF02899">
    <property type="entry name" value="Phage_int_SAM_1"/>
    <property type="match status" value="1"/>
</dbReference>
<dbReference type="Proteomes" id="UP001161064">
    <property type="component" value="Unassembled WGS sequence"/>
</dbReference>
<dbReference type="InterPro" id="IPR010998">
    <property type="entry name" value="Integrase_recombinase_N"/>
</dbReference>
<comment type="function">
    <text evidence="9">Site-specific tyrosine recombinase, which acts by catalyzing the cutting and rejoining of the recombining DNA molecules. The XerC-XerD complex is essential to convert dimers of the bacterial chromosome into monomers to permit their segregation at cell division. It also contributes to the segregational stability of plasmids.</text>
</comment>
<proteinExistence type="inferred from homology"/>
<feature type="active site" evidence="9">
    <location>
        <position position="266"/>
    </location>
</feature>
<evidence type="ECO:0000313" key="13">
    <source>
        <dbReference type="Proteomes" id="UP001161064"/>
    </source>
</evidence>
<dbReference type="InterPro" id="IPR002104">
    <property type="entry name" value="Integrase_catalytic"/>
</dbReference>
<dbReference type="EMBL" id="BPFZ01000004">
    <property type="protein sequence ID" value="GIU66816.1"/>
    <property type="molecule type" value="Genomic_DNA"/>
</dbReference>
<dbReference type="Pfam" id="PF00589">
    <property type="entry name" value="Phage_integrase"/>
    <property type="match status" value="1"/>
</dbReference>
<name>A0ABQ4PV26_9PROT</name>
<dbReference type="InterPro" id="IPR023009">
    <property type="entry name" value="Tyrosine_recombinase_XerC/XerD"/>
</dbReference>
<dbReference type="InterPro" id="IPR011010">
    <property type="entry name" value="DNA_brk_join_enz"/>
</dbReference>
<keyword evidence="2 9" id="KW-0963">Cytoplasm</keyword>
<evidence type="ECO:0000256" key="1">
    <source>
        <dbReference type="ARBA" id="ARBA00004496"/>
    </source>
</evidence>
<dbReference type="PANTHER" id="PTHR30349">
    <property type="entry name" value="PHAGE INTEGRASE-RELATED"/>
    <property type="match status" value="1"/>
</dbReference>
<sequence>MTQTSDPHDRSTAADDPLCQARRDWLLWLKHERRLSDHTSLAYQQDVDAFFSFLVNHRGEALNLHALAQLTAGDIRAYLARRRAGESPLSDRSVARVIASLRSFFSFLDRRRGLINTSIRAVSGPKIKPPIPRAVSPEAAFELIDLAQDNDSSWVGARDAAVLTLLYGCGLRISEVLSLTGMHKDLPPTLRIVGKGQKTRLVPTLPAARDAVTAYVTVCPFVLQGDGPLFRGVRGGPLRARIVQASMVRMRGQLGLAESATPHAMRHAFATHLLQSGGDLRSIQELLGHASLSTTQRYMDVDSSQMLAVFARAHPRA</sequence>
<feature type="active site" description="O-(3'-phospho-DNA)-tyrosine intermediate" evidence="9">
    <location>
        <position position="298"/>
    </location>
</feature>
<comment type="caution">
    <text evidence="12">The sequence shown here is derived from an EMBL/GenBank/DDBJ whole genome shotgun (WGS) entry which is preliminary data.</text>
</comment>
<keyword evidence="5 9" id="KW-0229">DNA integration</keyword>
<reference evidence="12" key="1">
    <citation type="submission" date="2021-05" db="EMBL/GenBank/DDBJ databases">
        <authorList>
            <person name="Tanabe Y."/>
        </authorList>
    </citation>
    <scope>NUCLEOTIDE SEQUENCE</scope>
    <source>
        <strain evidence="12">BOTRYCO-1</strain>
    </source>
</reference>
<evidence type="ECO:0000256" key="2">
    <source>
        <dbReference type="ARBA" id="ARBA00022490"/>
    </source>
</evidence>
<keyword evidence="13" id="KW-1185">Reference proteome</keyword>
<dbReference type="InterPro" id="IPR050090">
    <property type="entry name" value="Tyrosine_recombinase_XerCD"/>
</dbReference>
<dbReference type="SUPFAM" id="SSF47823">
    <property type="entry name" value="lambda integrase-like, N-terminal domain"/>
    <property type="match status" value="1"/>
</dbReference>
<evidence type="ECO:0000259" key="11">
    <source>
        <dbReference type="PROSITE" id="PS51900"/>
    </source>
</evidence>
<evidence type="ECO:0000256" key="5">
    <source>
        <dbReference type="ARBA" id="ARBA00022908"/>
    </source>
</evidence>
<evidence type="ECO:0000256" key="7">
    <source>
        <dbReference type="ARBA" id="ARBA00023172"/>
    </source>
</evidence>
<organism evidence="12 13">
    <name type="scientific">Candidatus Phycosocius spiralis</name>
    <dbReference type="NCBI Taxonomy" id="2815099"/>
    <lineage>
        <taxon>Bacteria</taxon>
        <taxon>Pseudomonadati</taxon>
        <taxon>Pseudomonadota</taxon>
        <taxon>Alphaproteobacteria</taxon>
        <taxon>Caulobacterales</taxon>
        <taxon>Caulobacterales incertae sedis</taxon>
        <taxon>Candidatus Phycosocius</taxon>
    </lineage>
</organism>
<feature type="active site" evidence="9">
    <location>
        <position position="172"/>
    </location>
</feature>
<feature type="active site" evidence="9">
    <location>
        <position position="195"/>
    </location>
</feature>
<keyword evidence="8 9" id="KW-0131">Cell cycle</keyword>
<dbReference type="PROSITE" id="PS51898">
    <property type="entry name" value="TYR_RECOMBINASE"/>
    <property type="match status" value="1"/>
</dbReference>
<dbReference type="RefSeq" id="WP_284359453.1">
    <property type="nucleotide sequence ID" value="NZ_BPFZ01000004.1"/>
</dbReference>
<feature type="active site" evidence="9">
    <location>
        <position position="289"/>
    </location>
</feature>
<accession>A0ABQ4PV26</accession>
<dbReference type="InterPro" id="IPR004107">
    <property type="entry name" value="Integrase_SAM-like_N"/>
</dbReference>
<dbReference type="Gene3D" id="1.10.443.10">
    <property type="entry name" value="Intergrase catalytic core"/>
    <property type="match status" value="1"/>
</dbReference>
<dbReference type="InterPro" id="IPR044068">
    <property type="entry name" value="CB"/>
</dbReference>
<feature type="domain" description="Core-binding (CB)" evidence="11">
    <location>
        <begin position="16"/>
        <end position="109"/>
    </location>
</feature>
<comment type="subunit">
    <text evidence="9">Forms a cyclic heterotetrameric complex composed of two molecules of XerC and two molecules of XerD.</text>
</comment>
<keyword evidence="3 9" id="KW-0132">Cell division</keyword>
<keyword evidence="7 9" id="KW-0233">DNA recombination</keyword>
<evidence type="ECO:0000256" key="8">
    <source>
        <dbReference type="ARBA" id="ARBA00023306"/>
    </source>
</evidence>
<protein>
    <recommendedName>
        <fullName evidence="9">Tyrosine recombinase XerC</fullName>
    </recommendedName>
</protein>
<dbReference type="PROSITE" id="PS51900">
    <property type="entry name" value="CB"/>
    <property type="match status" value="1"/>
</dbReference>
<comment type="similarity">
    <text evidence="9">Belongs to the 'phage' integrase family. XerC subfamily.</text>
</comment>
<reference evidence="12" key="2">
    <citation type="journal article" date="2023" name="ISME Commun">
        <title>Characterization of a bloom-associated alphaproteobacterial lineage, 'Candidatus Phycosocius': insights into freshwater algal-bacterial interactions.</title>
        <authorList>
            <person name="Tanabe Y."/>
            <person name="Yamaguchi H."/>
            <person name="Yoshida M."/>
            <person name="Kai A."/>
            <person name="Okazaki Y."/>
        </authorList>
    </citation>
    <scope>NUCLEOTIDE SEQUENCE</scope>
    <source>
        <strain evidence="12">BOTRYCO-1</strain>
    </source>
</reference>
<dbReference type="PANTHER" id="PTHR30349:SF90">
    <property type="entry name" value="TYROSINE RECOMBINASE XERD"/>
    <property type="match status" value="1"/>
</dbReference>
<feature type="active site" evidence="9">
    <location>
        <position position="263"/>
    </location>
</feature>
<evidence type="ECO:0000256" key="9">
    <source>
        <dbReference type="HAMAP-Rule" id="MF_01808"/>
    </source>
</evidence>
<dbReference type="Gene3D" id="1.10.150.130">
    <property type="match status" value="1"/>
</dbReference>
<evidence type="ECO:0000256" key="4">
    <source>
        <dbReference type="ARBA" id="ARBA00022829"/>
    </source>
</evidence>
<gene>
    <name evidence="9 12" type="primary">xerC</name>
    <name evidence="12" type="ORF">PsB1_0970</name>
</gene>
<dbReference type="HAMAP" id="MF_01808">
    <property type="entry name" value="Recomb_XerC_XerD"/>
    <property type="match status" value="1"/>
</dbReference>
<comment type="subcellular location">
    <subcellularLocation>
        <location evidence="1 9">Cytoplasm</location>
    </subcellularLocation>
</comment>
<evidence type="ECO:0000256" key="3">
    <source>
        <dbReference type="ARBA" id="ARBA00022618"/>
    </source>
</evidence>
<keyword evidence="4 9" id="KW-0159">Chromosome partition</keyword>